<keyword evidence="5" id="KW-1185">Reference proteome</keyword>
<dbReference type="GO" id="GO:0046872">
    <property type="term" value="F:metal ion binding"/>
    <property type="evidence" value="ECO:0007669"/>
    <property type="project" value="UniProtKB-KW"/>
</dbReference>
<feature type="binding site" evidence="2">
    <location>
        <position position="116"/>
    </location>
    <ligand>
        <name>Mn(2+)</name>
        <dbReference type="ChEBI" id="CHEBI:29035"/>
        <label>2</label>
    </ligand>
</feature>
<gene>
    <name evidence="4" type="ORF">DNG_08962</name>
</gene>
<feature type="domain" description="Peptidase M20 dimerisation" evidence="3">
    <location>
        <begin position="203"/>
        <end position="299"/>
    </location>
</feature>
<evidence type="ECO:0000256" key="1">
    <source>
        <dbReference type="ARBA" id="ARBA00006247"/>
    </source>
</evidence>
<dbReference type="EMBL" id="ONZQ02000015">
    <property type="protein sequence ID" value="SPO06273.1"/>
    <property type="molecule type" value="Genomic_DNA"/>
</dbReference>
<dbReference type="InterPro" id="IPR002933">
    <property type="entry name" value="Peptidase_M20"/>
</dbReference>
<proteinExistence type="inferred from homology"/>
<dbReference type="PIRSF" id="PIRSF005962">
    <property type="entry name" value="Pept_M20D_amidohydro"/>
    <property type="match status" value="1"/>
</dbReference>
<protein>
    <submittedName>
        <fullName evidence="4">Related to metal-dependent amidase/aminoacylase/carboxypeptidase</fullName>
    </submittedName>
</protein>
<evidence type="ECO:0000313" key="4">
    <source>
        <dbReference type="EMBL" id="SPO06273.1"/>
    </source>
</evidence>
<dbReference type="Proteomes" id="UP001187682">
    <property type="component" value="Unassembled WGS sequence"/>
</dbReference>
<dbReference type="InterPro" id="IPR017439">
    <property type="entry name" value="Amidohydrolase"/>
</dbReference>
<keyword evidence="2" id="KW-0479">Metal-binding</keyword>
<dbReference type="SUPFAM" id="SSF55031">
    <property type="entry name" value="Bacterial exopeptidase dimerisation domain"/>
    <property type="match status" value="1"/>
</dbReference>
<dbReference type="AlphaFoldDB" id="A0AAE8N6L8"/>
<feature type="binding site" evidence="2">
    <location>
        <position position="118"/>
    </location>
    <ligand>
        <name>Mn(2+)</name>
        <dbReference type="ChEBI" id="CHEBI:29035"/>
        <label>2</label>
    </ligand>
</feature>
<dbReference type="SUPFAM" id="SSF53187">
    <property type="entry name" value="Zn-dependent exopeptidases"/>
    <property type="match status" value="1"/>
</dbReference>
<dbReference type="Pfam" id="PF07687">
    <property type="entry name" value="M20_dimer"/>
    <property type="match status" value="1"/>
</dbReference>
<sequence length="432" mass="46173">MPSTSSAVLENHGPDYDKYTALYKHFHANPELSWLENETAAKVVDTLKTFSPDFEFQTGIGGTGLFAVLRNGPGKTIMLRADMDALPVEEDTGLDYASTKKMKDDKGELRPVMHACGHDMHVTALLAAAETLVSSRPLWSGIIVFLFQQAEEKMAGAKAMIADGLFTKYACPIPDVVLGQHVLWGKAGTVYGNSGPVMTAADGMKIKVFGRGGHGSQPHRTVDPVVLAAHIILRLQTIVSREVPPGELAVVTVGALNVGNAANIITHEAVLQVSTRSVNPKWRGVIHDAIRRIVKAECEASNSPKEAEIEVMFATDTVDNDEALQAALSESFAQHFKDAWNPKAEIVTASEDFNELANAVGKPYCFWFFGGHDPAEDEALSAEGGLENIATNHSPFFAPVIQPTLKTGTEALVVAALTFLGAAGAAAASTNL</sequence>
<feature type="binding site" evidence="2">
    <location>
        <position position="393"/>
    </location>
    <ligand>
        <name>Mn(2+)</name>
        <dbReference type="ChEBI" id="CHEBI:29035"/>
        <label>2</label>
    </ligand>
</feature>
<keyword evidence="2" id="KW-0464">Manganese</keyword>
<evidence type="ECO:0000256" key="2">
    <source>
        <dbReference type="PIRSR" id="PIRSR005962-1"/>
    </source>
</evidence>
<dbReference type="Pfam" id="PF01546">
    <property type="entry name" value="Peptidase_M20"/>
    <property type="match status" value="1"/>
</dbReference>
<comment type="similarity">
    <text evidence="1">Belongs to the peptidase M20A family.</text>
</comment>
<feature type="binding site" evidence="2">
    <location>
        <position position="152"/>
    </location>
    <ligand>
        <name>Mn(2+)</name>
        <dbReference type="ChEBI" id="CHEBI:29035"/>
        <label>2</label>
    </ligand>
</feature>
<comment type="caution">
    <text evidence="4">The sequence shown here is derived from an EMBL/GenBank/DDBJ whole genome shotgun (WGS) entry which is preliminary data.</text>
</comment>
<reference evidence="4" key="1">
    <citation type="submission" date="2018-03" db="EMBL/GenBank/DDBJ databases">
        <authorList>
            <person name="Guldener U."/>
        </authorList>
    </citation>
    <scope>NUCLEOTIDE SEQUENCE</scope>
</reference>
<organism evidence="4 5">
    <name type="scientific">Cephalotrichum gorgonifer</name>
    <dbReference type="NCBI Taxonomy" id="2041049"/>
    <lineage>
        <taxon>Eukaryota</taxon>
        <taxon>Fungi</taxon>
        <taxon>Dikarya</taxon>
        <taxon>Ascomycota</taxon>
        <taxon>Pezizomycotina</taxon>
        <taxon>Sordariomycetes</taxon>
        <taxon>Hypocreomycetidae</taxon>
        <taxon>Microascales</taxon>
        <taxon>Microascaceae</taxon>
        <taxon>Cephalotrichum</taxon>
    </lineage>
</organism>
<dbReference type="Gene3D" id="3.40.630.10">
    <property type="entry name" value="Zn peptidases"/>
    <property type="match status" value="1"/>
</dbReference>
<dbReference type="InterPro" id="IPR011650">
    <property type="entry name" value="Peptidase_M20_dimer"/>
</dbReference>
<comment type="cofactor">
    <cofactor evidence="2">
        <name>Mn(2+)</name>
        <dbReference type="ChEBI" id="CHEBI:29035"/>
    </cofactor>
    <text evidence="2">The Mn(2+) ion enhances activity.</text>
</comment>
<dbReference type="PANTHER" id="PTHR11014">
    <property type="entry name" value="PEPTIDASE M20 FAMILY MEMBER"/>
    <property type="match status" value="1"/>
</dbReference>
<accession>A0AAE8N6L8</accession>
<evidence type="ECO:0000259" key="3">
    <source>
        <dbReference type="Pfam" id="PF07687"/>
    </source>
</evidence>
<dbReference type="PANTHER" id="PTHR11014:SF63">
    <property type="entry name" value="METALLOPEPTIDASE, PUTATIVE (AFU_ORTHOLOGUE AFUA_6G09600)-RELATED"/>
    <property type="match status" value="1"/>
</dbReference>
<dbReference type="InterPro" id="IPR036264">
    <property type="entry name" value="Bact_exopeptidase_dim_dom"/>
</dbReference>
<evidence type="ECO:0000313" key="5">
    <source>
        <dbReference type="Proteomes" id="UP001187682"/>
    </source>
</evidence>
<dbReference type="GO" id="GO:0016787">
    <property type="term" value="F:hydrolase activity"/>
    <property type="evidence" value="ECO:0007669"/>
    <property type="project" value="InterPro"/>
</dbReference>
<name>A0AAE8N6L8_9PEZI</name>
<dbReference type="NCBIfam" id="TIGR01891">
    <property type="entry name" value="amidohydrolases"/>
    <property type="match status" value="1"/>
</dbReference>
<dbReference type="Gene3D" id="3.30.70.360">
    <property type="match status" value="1"/>
</dbReference>
<feature type="binding site" evidence="2">
    <location>
        <position position="181"/>
    </location>
    <ligand>
        <name>Mn(2+)</name>
        <dbReference type="ChEBI" id="CHEBI:29035"/>
        <label>2</label>
    </ligand>
</feature>